<gene>
    <name evidence="9" type="ORF">DQG23_02595</name>
</gene>
<dbReference type="PROSITE" id="PS50928">
    <property type="entry name" value="ABC_TM1"/>
    <property type="match status" value="1"/>
</dbReference>
<keyword evidence="3" id="KW-1003">Cell membrane</keyword>
<keyword evidence="5 7" id="KW-1133">Transmembrane helix</keyword>
<dbReference type="InterPro" id="IPR035906">
    <property type="entry name" value="MetI-like_sf"/>
</dbReference>
<accession>A0A329MTZ0</accession>
<feature type="transmembrane region" description="Helical" evidence="7">
    <location>
        <begin position="21"/>
        <end position="45"/>
    </location>
</feature>
<comment type="subcellular location">
    <subcellularLocation>
        <location evidence="1 7">Cell membrane</location>
        <topology evidence="1 7">Multi-pass membrane protein</topology>
    </subcellularLocation>
</comment>
<comment type="similarity">
    <text evidence="7">Belongs to the binding-protein-dependent transport system permease family.</text>
</comment>
<dbReference type="PANTHER" id="PTHR43744:SF1">
    <property type="entry name" value="BINDING-PROTEIN-DEPENDENT TRANSPORT SYSTEMS INNER MEMBRANE COMPONENT"/>
    <property type="match status" value="1"/>
</dbReference>
<protein>
    <submittedName>
        <fullName evidence="9">Carbohydrate ABC transporter permease</fullName>
    </submittedName>
</protein>
<dbReference type="CDD" id="cd06261">
    <property type="entry name" value="TM_PBP2"/>
    <property type="match status" value="1"/>
</dbReference>
<feature type="domain" description="ABC transmembrane type-1" evidence="8">
    <location>
        <begin position="86"/>
        <end position="278"/>
    </location>
</feature>
<proteinExistence type="inferred from homology"/>
<dbReference type="Pfam" id="PF00528">
    <property type="entry name" value="BPD_transp_1"/>
    <property type="match status" value="1"/>
</dbReference>
<evidence type="ECO:0000313" key="10">
    <source>
        <dbReference type="Proteomes" id="UP000250369"/>
    </source>
</evidence>
<keyword evidence="4 7" id="KW-0812">Transmembrane</keyword>
<dbReference type="GO" id="GO:0005886">
    <property type="term" value="C:plasma membrane"/>
    <property type="evidence" value="ECO:0007669"/>
    <property type="project" value="UniProtKB-SubCell"/>
</dbReference>
<feature type="transmembrane region" description="Helical" evidence="7">
    <location>
        <begin position="254"/>
        <end position="278"/>
    </location>
</feature>
<feature type="transmembrane region" description="Helical" evidence="7">
    <location>
        <begin position="121"/>
        <end position="142"/>
    </location>
</feature>
<evidence type="ECO:0000259" key="8">
    <source>
        <dbReference type="PROSITE" id="PS50928"/>
    </source>
</evidence>
<dbReference type="OrthoDB" id="9771544at2"/>
<keyword evidence="2 7" id="KW-0813">Transport</keyword>
<keyword evidence="6 7" id="KW-0472">Membrane</keyword>
<evidence type="ECO:0000256" key="4">
    <source>
        <dbReference type="ARBA" id="ARBA00022692"/>
    </source>
</evidence>
<feature type="transmembrane region" description="Helical" evidence="7">
    <location>
        <begin position="196"/>
        <end position="217"/>
    </location>
</feature>
<evidence type="ECO:0000256" key="3">
    <source>
        <dbReference type="ARBA" id="ARBA00022475"/>
    </source>
</evidence>
<dbReference type="PANTHER" id="PTHR43744">
    <property type="entry name" value="ABC TRANSPORTER PERMEASE PROTEIN MG189-RELATED-RELATED"/>
    <property type="match status" value="1"/>
</dbReference>
<comment type="caution">
    <text evidence="9">The sequence shown here is derived from an EMBL/GenBank/DDBJ whole genome shotgun (WGS) entry which is preliminary data.</text>
</comment>
<dbReference type="Gene3D" id="1.10.3720.10">
    <property type="entry name" value="MetI-like"/>
    <property type="match status" value="1"/>
</dbReference>
<dbReference type="InterPro" id="IPR000515">
    <property type="entry name" value="MetI-like"/>
</dbReference>
<dbReference type="Proteomes" id="UP000250369">
    <property type="component" value="Unassembled WGS sequence"/>
</dbReference>
<evidence type="ECO:0000256" key="7">
    <source>
        <dbReference type="RuleBase" id="RU363032"/>
    </source>
</evidence>
<sequence length="292" mass="32843">MKRFVKKLARHWKSTDFFQKMLLVLLTLLAAFMLLPIVFIFNHAFKPINELFLYPPRFFVQHATLENVTNLMFKTQSTAIPFTRYLFNSIIVSAATLIAVILVSSLAAYAFSKHEFPGKKLFFALTIVSLMFAPEAVIIPRYLVVAKLGIMNTYFAHIFPFIAAPVSVFLFKQFVDQIPRDLIEAAKIDGAKEFRIYYGIVLPVCMPAVATIGILTFQGTWSQSETSTLFTQVESLKTLPYYAMTLTNGLANNVVGQGIAAVVTLLMFLPNLIIFLLFQRKVIATMANSGIK</sequence>
<feature type="transmembrane region" description="Helical" evidence="7">
    <location>
        <begin position="154"/>
        <end position="175"/>
    </location>
</feature>
<evidence type="ECO:0000256" key="2">
    <source>
        <dbReference type="ARBA" id="ARBA00022448"/>
    </source>
</evidence>
<dbReference type="EMBL" id="QMFB01000001">
    <property type="protein sequence ID" value="RAV23102.1"/>
    <property type="molecule type" value="Genomic_DNA"/>
</dbReference>
<keyword evidence="10" id="KW-1185">Reference proteome</keyword>
<dbReference type="SUPFAM" id="SSF161098">
    <property type="entry name" value="MetI-like"/>
    <property type="match status" value="1"/>
</dbReference>
<evidence type="ECO:0000256" key="5">
    <source>
        <dbReference type="ARBA" id="ARBA00022989"/>
    </source>
</evidence>
<dbReference type="GO" id="GO:0055085">
    <property type="term" value="P:transmembrane transport"/>
    <property type="evidence" value="ECO:0007669"/>
    <property type="project" value="InterPro"/>
</dbReference>
<evidence type="ECO:0000256" key="6">
    <source>
        <dbReference type="ARBA" id="ARBA00023136"/>
    </source>
</evidence>
<dbReference type="AlphaFoldDB" id="A0A329MTZ0"/>
<evidence type="ECO:0000256" key="1">
    <source>
        <dbReference type="ARBA" id="ARBA00004651"/>
    </source>
</evidence>
<organism evidence="9 10">
    <name type="scientific">Paenibacillus contaminans</name>
    <dbReference type="NCBI Taxonomy" id="450362"/>
    <lineage>
        <taxon>Bacteria</taxon>
        <taxon>Bacillati</taxon>
        <taxon>Bacillota</taxon>
        <taxon>Bacilli</taxon>
        <taxon>Bacillales</taxon>
        <taxon>Paenibacillaceae</taxon>
        <taxon>Paenibacillus</taxon>
    </lineage>
</organism>
<evidence type="ECO:0000313" key="9">
    <source>
        <dbReference type="EMBL" id="RAV23102.1"/>
    </source>
</evidence>
<name>A0A329MTZ0_9BACL</name>
<feature type="transmembrane region" description="Helical" evidence="7">
    <location>
        <begin position="85"/>
        <end position="109"/>
    </location>
</feature>
<reference evidence="9 10" key="1">
    <citation type="journal article" date="2009" name="Int. J. Syst. Evol. Microbiol.">
        <title>Paenibacillus contaminans sp. nov., isolated from a contaminated laboratory plate.</title>
        <authorList>
            <person name="Chou J.H."/>
            <person name="Lee J.H."/>
            <person name="Lin M.C."/>
            <person name="Chang P.S."/>
            <person name="Arun A.B."/>
            <person name="Young C.C."/>
            <person name="Chen W.M."/>
        </authorList>
    </citation>
    <scope>NUCLEOTIDE SEQUENCE [LARGE SCALE GENOMIC DNA]</scope>
    <source>
        <strain evidence="9 10">CKOBP-6</strain>
    </source>
</reference>